<sequence length="40" mass="4590">MVMIEVDILSIIYTAINDNRHAYVRFESTLFLIQSLFGGV</sequence>
<protein>
    <submittedName>
        <fullName evidence="2">Uncharacterized protein</fullName>
    </submittedName>
</protein>
<name>A0A822XGG1_NELNU</name>
<gene>
    <name evidence="1" type="ORF">HUJ06_019653</name>
    <name evidence="2" type="ORF">HUJ06_019654</name>
</gene>
<dbReference type="Proteomes" id="UP000607653">
    <property type="component" value="Unassembled WGS sequence"/>
</dbReference>
<evidence type="ECO:0000313" key="3">
    <source>
        <dbReference type="Proteomes" id="UP000607653"/>
    </source>
</evidence>
<dbReference type="EMBL" id="DUZY01000001">
    <property type="protein sequence ID" value="DAD18191.1"/>
    <property type="molecule type" value="Genomic_DNA"/>
</dbReference>
<evidence type="ECO:0000313" key="1">
    <source>
        <dbReference type="EMBL" id="DAD18190.1"/>
    </source>
</evidence>
<keyword evidence="3" id="KW-1185">Reference proteome</keyword>
<reference evidence="2 3" key="1">
    <citation type="journal article" date="2020" name="Mol. Biol. Evol.">
        <title>Distinct Expression and Methylation Patterns for Genes with Different Fates following a Single Whole-Genome Duplication in Flowering Plants.</title>
        <authorList>
            <person name="Shi T."/>
            <person name="Rahmani R.S."/>
            <person name="Gugger P.F."/>
            <person name="Wang M."/>
            <person name="Li H."/>
            <person name="Zhang Y."/>
            <person name="Li Z."/>
            <person name="Wang Q."/>
            <person name="Van de Peer Y."/>
            <person name="Marchal K."/>
            <person name="Chen J."/>
        </authorList>
    </citation>
    <scope>NUCLEOTIDE SEQUENCE [LARGE SCALE GENOMIC DNA]</scope>
    <source>
        <tissue evidence="2">Leaf</tissue>
    </source>
</reference>
<dbReference type="AlphaFoldDB" id="A0A822XGG1"/>
<accession>A0A822XGG1</accession>
<dbReference type="EMBL" id="DUZY01000001">
    <property type="protein sequence ID" value="DAD18190.1"/>
    <property type="molecule type" value="Genomic_DNA"/>
</dbReference>
<proteinExistence type="predicted"/>
<evidence type="ECO:0000313" key="2">
    <source>
        <dbReference type="EMBL" id="DAD18191.1"/>
    </source>
</evidence>
<comment type="caution">
    <text evidence="2">The sequence shown here is derived from an EMBL/GenBank/DDBJ whole genome shotgun (WGS) entry which is preliminary data.</text>
</comment>
<organism evidence="2 3">
    <name type="scientific">Nelumbo nucifera</name>
    <name type="common">Sacred lotus</name>
    <dbReference type="NCBI Taxonomy" id="4432"/>
    <lineage>
        <taxon>Eukaryota</taxon>
        <taxon>Viridiplantae</taxon>
        <taxon>Streptophyta</taxon>
        <taxon>Embryophyta</taxon>
        <taxon>Tracheophyta</taxon>
        <taxon>Spermatophyta</taxon>
        <taxon>Magnoliopsida</taxon>
        <taxon>Proteales</taxon>
        <taxon>Nelumbonaceae</taxon>
        <taxon>Nelumbo</taxon>
    </lineage>
</organism>